<dbReference type="AlphaFoldDB" id="A0A220VFK5"/>
<protein>
    <submittedName>
        <fullName evidence="1">Uncharacterized protein</fullName>
    </submittedName>
</protein>
<keyword evidence="2" id="KW-1185">Reference proteome</keyword>
<proteinExistence type="predicted"/>
<name>A0A220VFK5_9GAMM</name>
<accession>A0A220VFK5</accession>
<dbReference type="KEGG" id="pmai:CF386_08735"/>
<dbReference type="Proteomes" id="UP000242175">
    <property type="component" value="Chromosome small"/>
</dbReference>
<organism evidence="1 2">
    <name type="scientific">Paraphotobacterium marinum</name>
    <dbReference type="NCBI Taxonomy" id="1755811"/>
    <lineage>
        <taxon>Bacteria</taxon>
        <taxon>Pseudomonadati</taxon>
        <taxon>Pseudomonadota</taxon>
        <taxon>Gammaproteobacteria</taxon>
        <taxon>Vibrionales</taxon>
        <taxon>Vibrionaceae</taxon>
        <taxon>Paraphotobacterium</taxon>
    </lineage>
</organism>
<dbReference type="EMBL" id="CP022356">
    <property type="protein sequence ID" value="ASK79145.1"/>
    <property type="molecule type" value="Genomic_DNA"/>
</dbReference>
<gene>
    <name evidence="1" type="ORF">CF386_08735</name>
</gene>
<reference evidence="1 2" key="1">
    <citation type="journal article" date="2016" name="Int. J. Syst. Evol. Microbiol.">
        <title>Paraphotobacterium marinum gen. nov., sp. nov., a member of the family Vibrionaceae, isolated from surface seawater.</title>
        <authorList>
            <person name="Huang Z."/>
            <person name="Dong C."/>
            <person name="Shao Z."/>
        </authorList>
    </citation>
    <scope>NUCLEOTIDE SEQUENCE [LARGE SCALE GENOMIC DNA]</scope>
    <source>
        <strain evidence="1 2">NSCS20N07D</strain>
    </source>
</reference>
<evidence type="ECO:0000313" key="1">
    <source>
        <dbReference type="EMBL" id="ASK79145.1"/>
    </source>
</evidence>
<evidence type="ECO:0000313" key="2">
    <source>
        <dbReference type="Proteomes" id="UP000242175"/>
    </source>
</evidence>
<sequence>MFNTLKTHILLFFVLTLSTLTEAKKINIQKIGETNTYYKFKGVGSYLISEHESKLQAERILLELIKIKVAETVGSFVIKTQKVKQEINQSDIEVISLAHIKVLLPSPKFTQKTVSTKYGNKILLKGQAYLYVSKKIIQEQLDNIRSDQKLKRQLNKVKNLNLKLSKEFMLLTQQVKTDNVKNYKRRIQILQDMRSNYHNGILAIFQHNELRNMLSKKEQTFQTAKQEWDQIINFMIKHYNAQKVKGSIYDIEPEQFGYKASASLVHARKFIQKYQGLSKRASIELTKKYYNMNDPNLILFYQIRLEMKYQFKANVESKIDAFFKKYDLTRRKDRHGYHYKYGSLQDRIKKYIHQNQVYYVTEICQDNNILYQHVAESWDDWDTLNLSHVNQSFNFKPDLVRIVDIHVFALHVDSLTRIKTKAIPSRDYKVLRSEVIQDGLNFLIDKYRNKPKSICDRQDLYTSR</sequence>
<dbReference type="RefSeq" id="WP_089074053.1">
    <property type="nucleotide sequence ID" value="NZ_CBCSAM010000002.1"/>
</dbReference>